<sequence>IVTREAVYDGVKDSTSKALLVDRVLPFAQRYIYKSCPDKYLQLKQSVVENLSQLQIVVVNKLSYRYNLEGCKTASNKYLKCRCLLQ</sequence>
<dbReference type="AlphaFoldDB" id="A0AA41VBU6"/>
<proteinExistence type="predicted"/>
<reference evidence="1" key="1">
    <citation type="submission" date="2022-03" db="EMBL/GenBank/DDBJ databases">
        <title>A functionally conserved STORR gene fusion in Papaver species that diverged 16.8 million years ago.</title>
        <authorList>
            <person name="Catania T."/>
        </authorList>
    </citation>
    <scope>NUCLEOTIDE SEQUENCE</scope>
    <source>
        <strain evidence="1">S-191538</strain>
    </source>
</reference>
<gene>
    <name evidence="1" type="ORF">MKW94_028310</name>
</gene>
<dbReference type="Proteomes" id="UP001177140">
    <property type="component" value="Unassembled WGS sequence"/>
</dbReference>
<keyword evidence="2" id="KW-1185">Reference proteome</keyword>
<accession>A0AA41VBU6</accession>
<dbReference type="GO" id="GO:0048364">
    <property type="term" value="P:root development"/>
    <property type="evidence" value="ECO:0007669"/>
    <property type="project" value="TreeGrafter"/>
</dbReference>
<comment type="caution">
    <text evidence="1">The sequence shown here is derived from an EMBL/GenBank/DDBJ whole genome shotgun (WGS) entry which is preliminary data.</text>
</comment>
<evidence type="ECO:0000313" key="1">
    <source>
        <dbReference type="EMBL" id="MCL7035523.1"/>
    </source>
</evidence>
<dbReference type="InterPro" id="IPR052957">
    <property type="entry name" value="Auxin_embryo_med"/>
</dbReference>
<evidence type="ECO:0000313" key="2">
    <source>
        <dbReference type="Proteomes" id="UP001177140"/>
    </source>
</evidence>
<protein>
    <submittedName>
        <fullName evidence="1">Uncharacterized protein</fullName>
    </submittedName>
</protein>
<dbReference type="PANTHER" id="PTHR32387">
    <property type="entry name" value="WU:FJ29H11"/>
    <property type="match status" value="1"/>
</dbReference>
<feature type="non-terminal residue" evidence="1">
    <location>
        <position position="86"/>
    </location>
</feature>
<feature type="non-terminal residue" evidence="1">
    <location>
        <position position="1"/>
    </location>
</feature>
<dbReference type="GO" id="GO:0010305">
    <property type="term" value="P:leaf vascular tissue pattern formation"/>
    <property type="evidence" value="ECO:0007669"/>
    <property type="project" value="TreeGrafter"/>
</dbReference>
<dbReference type="PANTHER" id="PTHR32387:SF0">
    <property type="entry name" value="PROTEIN NO VEIN"/>
    <property type="match status" value="1"/>
</dbReference>
<organism evidence="1 2">
    <name type="scientific">Papaver nudicaule</name>
    <name type="common">Iceland poppy</name>
    <dbReference type="NCBI Taxonomy" id="74823"/>
    <lineage>
        <taxon>Eukaryota</taxon>
        <taxon>Viridiplantae</taxon>
        <taxon>Streptophyta</taxon>
        <taxon>Embryophyta</taxon>
        <taxon>Tracheophyta</taxon>
        <taxon>Spermatophyta</taxon>
        <taxon>Magnoliopsida</taxon>
        <taxon>Ranunculales</taxon>
        <taxon>Papaveraceae</taxon>
        <taxon>Papaveroideae</taxon>
        <taxon>Papaver</taxon>
    </lineage>
</organism>
<name>A0AA41VBU6_PAPNU</name>
<dbReference type="GO" id="GO:0005634">
    <property type="term" value="C:nucleus"/>
    <property type="evidence" value="ECO:0007669"/>
    <property type="project" value="TreeGrafter"/>
</dbReference>
<dbReference type="GO" id="GO:0009793">
    <property type="term" value="P:embryo development ending in seed dormancy"/>
    <property type="evidence" value="ECO:0007669"/>
    <property type="project" value="TreeGrafter"/>
</dbReference>
<dbReference type="EMBL" id="JAJJMA010157769">
    <property type="protein sequence ID" value="MCL7035523.1"/>
    <property type="molecule type" value="Genomic_DNA"/>
</dbReference>